<accession>A0ACB7Z613</accession>
<organism evidence="1 2">
    <name type="scientific">Vaccinium darrowii</name>
    <dbReference type="NCBI Taxonomy" id="229202"/>
    <lineage>
        <taxon>Eukaryota</taxon>
        <taxon>Viridiplantae</taxon>
        <taxon>Streptophyta</taxon>
        <taxon>Embryophyta</taxon>
        <taxon>Tracheophyta</taxon>
        <taxon>Spermatophyta</taxon>
        <taxon>Magnoliopsida</taxon>
        <taxon>eudicotyledons</taxon>
        <taxon>Gunneridae</taxon>
        <taxon>Pentapetalae</taxon>
        <taxon>asterids</taxon>
        <taxon>Ericales</taxon>
        <taxon>Ericaceae</taxon>
        <taxon>Vaccinioideae</taxon>
        <taxon>Vaccinieae</taxon>
        <taxon>Vaccinium</taxon>
    </lineage>
</organism>
<comment type="caution">
    <text evidence="1">The sequence shown here is derived from an EMBL/GenBank/DDBJ whole genome shotgun (WGS) entry which is preliminary data.</text>
</comment>
<name>A0ACB7Z613_9ERIC</name>
<dbReference type="Proteomes" id="UP000828048">
    <property type="component" value="Chromosome 4"/>
</dbReference>
<keyword evidence="2" id="KW-1185">Reference proteome</keyword>
<evidence type="ECO:0000313" key="1">
    <source>
        <dbReference type="EMBL" id="KAH7861311.1"/>
    </source>
</evidence>
<protein>
    <submittedName>
        <fullName evidence="1">Uncharacterized protein</fullName>
    </submittedName>
</protein>
<evidence type="ECO:0000313" key="2">
    <source>
        <dbReference type="Proteomes" id="UP000828048"/>
    </source>
</evidence>
<reference evidence="1 2" key="1">
    <citation type="journal article" date="2021" name="Hortic Res">
        <title>High-quality reference genome and annotation aids understanding of berry development for evergreen blueberry (Vaccinium darrowii).</title>
        <authorList>
            <person name="Yu J."/>
            <person name="Hulse-Kemp A.M."/>
            <person name="Babiker E."/>
            <person name="Staton M."/>
        </authorList>
    </citation>
    <scope>NUCLEOTIDE SEQUENCE [LARGE SCALE GENOMIC DNA]</scope>
    <source>
        <strain evidence="2">cv. NJ 8807/NJ 8810</strain>
        <tissue evidence="1">Young leaf</tissue>
    </source>
</reference>
<sequence length="412" mass="44777">MMSPSTTHSSEARPQLDESPNVEVEVNNESEDGWWKKVVDLEEIKKQVLYSLPMIITNVSYYLIPVVSVLFAGHLGDLELAGSNLANSWATVTGYAFMTHSFVVPLLVCSLLPLIAHIGIAYVLVHSTPLGFEGAALAVSISLWIAVLMLAGYTLISKKLKRTWNGFLVVESLNHVFTTLRLALPSAAMVCLEYWAFQLLILLAGLMPLSRITTPSIAMCVNTGAIAYMVTYGLSAAASTRVSNELGAGNPDRAKHAVGVTLMLSLFLALANVLALAFGHNIWAGFFSDNSTIIKKFASLSHFLMISIILDSIQGVLSGVARGCGWQHLAVYINLGTLYCIGLPISIFLGFKRKLYAEGLWLGLICGLSCQDISLLLLIQCSKWTRMELSDSSKKESHALPNNALNNDESHV</sequence>
<gene>
    <name evidence="1" type="ORF">Vadar_024471</name>
</gene>
<dbReference type="EMBL" id="CM037154">
    <property type="protein sequence ID" value="KAH7861311.1"/>
    <property type="molecule type" value="Genomic_DNA"/>
</dbReference>
<proteinExistence type="predicted"/>